<proteinExistence type="predicted"/>
<protein>
    <recommendedName>
        <fullName evidence="3">Pyridoxamine 5'-phosphate oxidase putative domain-containing protein</fullName>
    </recommendedName>
</protein>
<accession>A0A1L8RIL6</accession>
<dbReference type="Proteomes" id="UP000181884">
    <property type="component" value="Unassembled WGS sequence"/>
</dbReference>
<dbReference type="SUPFAM" id="SSF50475">
    <property type="entry name" value="FMN-binding split barrel"/>
    <property type="match status" value="1"/>
</dbReference>
<sequence>MNTYETMHKLIQISQTFLISTIDVRGFPTTIVVSPPLQRDGIQMMTFYLNGNGESVENIIRDGKGSVCCYREKSYQSLSLKGKFSIRPFSEEDRALLNQYQLKLDHEEPVTVVFETMIAKVHAEGRTVNLVL</sequence>
<name>A0A1L8RIL6_9ENTE</name>
<dbReference type="InterPro" id="IPR012349">
    <property type="entry name" value="Split_barrel_FMN-bd"/>
</dbReference>
<organism evidence="1 2">
    <name type="scientific">Enterococcus canis</name>
    <dbReference type="NCBI Taxonomy" id="214095"/>
    <lineage>
        <taxon>Bacteria</taxon>
        <taxon>Bacillati</taxon>
        <taxon>Bacillota</taxon>
        <taxon>Bacilli</taxon>
        <taxon>Lactobacillales</taxon>
        <taxon>Enterococcaceae</taxon>
        <taxon>Enterococcus</taxon>
    </lineage>
</organism>
<dbReference type="EMBL" id="JXKH01000002">
    <property type="protein sequence ID" value="OJG19596.1"/>
    <property type="molecule type" value="Genomic_DNA"/>
</dbReference>
<keyword evidence="2" id="KW-1185">Reference proteome</keyword>
<evidence type="ECO:0000313" key="2">
    <source>
        <dbReference type="Proteomes" id="UP000181884"/>
    </source>
</evidence>
<gene>
    <name evidence="1" type="ORF">RU97_GL001167</name>
</gene>
<dbReference type="AlphaFoldDB" id="A0A1L8RIL6"/>
<dbReference type="STRING" id="214095.RU97_GL001167"/>
<reference evidence="1 2" key="1">
    <citation type="submission" date="2014-12" db="EMBL/GenBank/DDBJ databases">
        <title>Draft genome sequences of 29 type strains of Enterococci.</title>
        <authorList>
            <person name="Zhong Z."/>
            <person name="Sun Z."/>
            <person name="Liu W."/>
            <person name="Zhang W."/>
            <person name="Zhang H."/>
        </authorList>
    </citation>
    <scope>NUCLEOTIDE SEQUENCE [LARGE SCALE GENOMIC DNA]</scope>
    <source>
        <strain evidence="1 2">DSM 17029</strain>
    </source>
</reference>
<dbReference type="Gene3D" id="2.30.110.10">
    <property type="entry name" value="Electron Transport, Fmn-binding Protein, Chain A"/>
    <property type="match status" value="1"/>
</dbReference>
<dbReference type="RefSeq" id="WP_067390485.1">
    <property type="nucleotide sequence ID" value="NZ_JXKH01000002.1"/>
</dbReference>
<evidence type="ECO:0008006" key="3">
    <source>
        <dbReference type="Google" id="ProtNLM"/>
    </source>
</evidence>
<comment type="caution">
    <text evidence="1">The sequence shown here is derived from an EMBL/GenBank/DDBJ whole genome shotgun (WGS) entry which is preliminary data.</text>
</comment>
<evidence type="ECO:0000313" key="1">
    <source>
        <dbReference type="EMBL" id="OJG19596.1"/>
    </source>
</evidence>